<keyword evidence="3" id="KW-1185">Reference proteome</keyword>
<organism evidence="2 3">
    <name type="scientific">Blumeria graminis f. sp. tritici</name>
    <dbReference type="NCBI Taxonomy" id="62690"/>
    <lineage>
        <taxon>Eukaryota</taxon>
        <taxon>Fungi</taxon>
        <taxon>Dikarya</taxon>
        <taxon>Ascomycota</taxon>
        <taxon>Pezizomycotina</taxon>
        <taxon>Leotiomycetes</taxon>
        <taxon>Erysiphales</taxon>
        <taxon>Erysiphaceae</taxon>
        <taxon>Blumeria</taxon>
    </lineage>
</organism>
<dbReference type="Proteomes" id="UP000324639">
    <property type="component" value="Chromosome Bgt_-01"/>
</dbReference>
<evidence type="ECO:0000259" key="1">
    <source>
        <dbReference type="Pfam" id="PF17667"/>
    </source>
</evidence>
<dbReference type="Pfam" id="PF17667">
    <property type="entry name" value="Pkinase_fungal"/>
    <property type="match status" value="1"/>
</dbReference>
<accession>A0A9X9L716</accession>
<gene>
    <name evidence="2" type="ORF">BGT96224V316_LOCUS6</name>
</gene>
<proteinExistence type="predicted"/>
<dbReference type="EMBL" id="LR026984">
    <property type="protein sequence ID" value="VCU38747.1"/>
    <property type="molecule type" value="Genomic_DNA"/>
</dbReference>
<dbReference type="PANTHER" id="PTHR38248">
    <property type="entry name" value="FUNK1 6"/>
    <property type="match status" value="1"/>
</dbReference>
<evidence type="ECO:0000313" key="3">
    <source>
        <dbReference type="Proteomes" id="UP000324639"/>
    </source>
</evidence>
<dbReference type="AlphaFoldDB" id="A0A9X9L716"/>
<evidence type="ECO:0000313" key="2">
    <source>
        <dbReference type="EMBL" id="VCU38747.1"/>
    </source>
</evidence>
<dbReference type="InterPro" id="IPR040976">
    <property type="entry name" value="Pkinase_fungal"/>
</dbReference>
<name>A0A9X9L716_BLUGR</name>
<dbReference type="PANTHER" id="PTHR38248:SF2">
    <property type="entry name" value="FUNK1 11"/>
    <property type="match status" value="1"/>
</dbReference>
<feature type="domain" description="Fungal-type protein kinase" evidence="1">
    <location>
        <begin position="1"/>
        <end position="36"/>
    </location>
</feature>
<protein>
    <submittedName>
        <fullName evidence="2">Bgt-51545</fullName>
    </submittedName>
</protein>
<reference evidence="2 3" key="1">
    <citation type="submission" date="2018-08" db="EMBL/GenBank/DDBJ databases">
        <authorList>
            <person name="Muller C M."/>
        </authorList>
    </citation>
    <scope>NUCLEOTIDE SEQUENCE [LARGE SCALE GENOMIC DNA]</scope>
</reference>
<sequence length="137" mass="15947">MALEILKNSFAAPGAVVLHLYWHDLESFFNVLLWICIRYGWPDNKSPHLDFLRKWYSGTAKEIYKNKKTQMKLETFGEEVFERISPTFKVTENLVLKLSKILFCNGKDIATGTTYDPDSLYSPIIMAFEKSFLKLKL</sequence>